<proteinExistence type="predicted"/>
<protein>
    <submittedName>
        <fullName evidence="1">Uncharacterized protein</fullName>
    </submittedName>
</protein>
<dbReference type="AlphaFoldDB" id="A0A7V1LLK1"/>
<evidence type="ECO:0000313" key="1">
    <source>
        <dbReference type="EMBL" id="HED09727.1"/>
    </source>
</evidence>
<accession>A0A7V1LLK1</accession>
<comment type="caution">
    <text evidence="1">The sequence shown here is derived from an EMBL/GenBank/DDBJ whole genome shotgun (WGS) entry which is preliminary data.</text>
</comment>
<dbReference type="EMBL" id="DRLD01000094">
    <property type="protein sequence ID" value="HED09727.1"/>
    <property type="molecule type" value="Genomic_DNA"/>
</dbReference>
<dbReference type="Proteomes" id="UP000886005">
    <property type="component" value="Unassembled WGS sequence"/>
</dbReference>
<gene>
    <name evidence="1" type="ORF">ENJ10_03480</name>
</gene>
<name>A0A7V1LLK1_CALAY</name>
<organism evidence="1">
    <name type="scientific">Caldithrix abyssi</name>
    <dbReference type="NCBI Taxonomy" id="187145"/>
    <lineage>
        <taxon>Bacteria</taxon>
        <taxon>Pseudomonadati</taxon>
        <taxon>Calditrichota</taxon>
        <taxon>Calditrichia</taxon>
        <taxon>Calditrichales</taxon>
        <taxon>Calditrichaceae</taxon>
        <taxon>Caldithrix</taxon>
    </lineage>
</organism>
<reference evidence="1" key="1">
    <citation type="journal article" date="2020" name="mSystems">
        <title>Genome- and Community-Level Interaction Insights into Carbon Utilization and Element Cycling Functions of Hydrothermarchaeota in Hydrothermal Sediment.</title>
        <authorList>
            <person name="Zhou Z."/>
            <person name="Liu Y."/>
            <person name="Xu W."/>
            <person name="Pan J."/>
            <person name="Luo Z.H."/>
            <person name="Li M."/>
        </authorList>
    </citation>
    <scope>NUCLEOTIDE SEQUENCE [LARGE SCALE GENOMIC DNA]</scope>
    <source>
        <strain evidence="1">HyVt-456</strain>
    </source>
</reference>
<sequence>MRNKYLYFKLFDLQQPVEEIRHYSELEISGLLGAVTPIENIFQLSRQPEIKRVIEKDLPLQNALTDGLPGRGRHGYLWSGDTPPDVVPLLKRLTYIKEIFLFQQALEPDPAWLKEALASMPYREYNIYLWRVFRITTRSFLWDRMLYIEQVSRNESEVDNQIKTLKEELLLSPGEESNLNPYEMISYARPPRSGSFFLDFQKRQQRVSGRRWIQALLNSIAPREENTIQCFFDSLENVYAHAITLGLNISTVDINPVKNIIREANSALTEIKAADLSTMINELQSKINMLMSATAAAQTDLFMYSAEGQFISYWQDERRRLKTYNLNLPEAYLKYIACTRFLIETRALSQDKRLNAIVTAALVLTIQASLRKKETPSFVTSLIDILRRFYLKRYLLNKFDAWMPVRYGKLDCFHGDVFKTENRSETAILFLPTQLKRAGFNKEERSIMEMLKLLPVVEKEEKLLWGYKEIPAAEMDENREDIAEKGGLMRWLPRQMHEFFTRLELMGRQEDIPRYYQLLKQYNRLFEHLSRNTEKQLILFIRQSYVKNNDLRLEVPWSETVKKIILKNRKMSSWHLKEESQHLIPGNSPQFDRSYHILTYRIIQS</sequence>